<sequence>MPVLIVAWILAFSVQHIGSFYGKMQTVQKWLTRIVGTYLRLSVCIIV</sequence>
<evidence type="ECO:0000313" key="1">
    <source>
        <dbReference type="EMBL" id="EEB25132.1"/>
    </source>
</evidence>
<reference evidence="1 2" key="2">
    <citation type="submission" date="2008-10" db="EMBL/GenBank/DDBJ databases">
        <authorList>
            <person name="Fulton L."/>
            <person name="Clifton S."/>
            <person name="Fulton B."/>
            <person name="Xu J."/>
            <person name="Minx P."/>
            <person name="Pepin K.H."/>
            <person name="Johnson M."/>
            <person name="Thiruvilangam P."/>
            <person name="Bhonagiri V."/>
            <person name="Nash W.E."/>
            <person name="Mardis E.R."/>
            <person name="Wilson R.K."/>
        </authorList>
    </citation>
    <scope>NUCLEOTIDE SEQUENCE [LARGE SCALE GENOMIC DNA]</scope>
    <source>
        <strain evidence="1 2">DSM 17855</strain>
    </source>
</reference>
<accession>B6VYL6</accession>
<evidence type="ECO:0000313" key="2">
    <source>
        <dbReference type="Proteomes" id="UP000004849"/>
    </source>
</evidence>
<protein>
    <submittedName>
        <fullName evidence="1">Uncharacterized protein</fullName>
    </submittedName>
</protein>
<reference evidence="1 2" key="1">
    <citation type="submission" date="2008-10" db="EMBL/GenBank/DDBJ databases">
        <title>Draft genome sequence of Bacteroides dorei (DSM 17855).</title>
        <authorList>
            <person name="Sudarsanam P."/>
            <person name="Ley R."/>
            <person name="Guruge J."/>
            <person name="Turnbaugh P.J."/>
            <person name="Mahowald M."/>
            <person name="Liep D."/>
            <person name="Gordon J."/>
        </authorList>
    </citation>
    <scope>NUCLEOTIDE SEQUENCE [LARGE SCALE GENOMIC DNA]</scope>
    <source>
        <strain evidence="1 2">DSM 17855</strain>
    </source>
</reference>
<name>B6VYL6_9BACT</name>
<dbReference type="EMBL" id="ABWZ01000046">
    <property type="protein sequence ID" value="EEB25132.1"/>
    <property type="molecule type" value="Genomic_DNA"/>
</dbReference>
<proteinExistence type="predicted"/>
<gene>
    <name evidence="1" type="ORF">BACDOR_02379</name>
</gene>
<dbReference type="HOGENOM" id="CLU_3164585_0_0_10"/>
<dbReference type="Proteomes" id="UP000004849">
    <property type="component" value="Unassembled WGS sequence"/>
</dbReference>
<dbReference type="AlphaFoldDB" id="B6VYL6"/>
<organism evidence="1 2">
    <name type="scientific">Phocaeicola dorei DSM 17855</name>
    <dbReference type="NCBI Taxonomy" id="483217"/>
    <lineage>
        <taxon>Bacteria</taxon>
        <taxon>Pseudomonadati</taxon>
        <taxon>Bacteroidota</taxon>
        <taxon>Bacteroidia</taxon>
        <taxon>Bacteroidales</taxon>
        <taxon>Bacteroidaceae</taxon>
        <taxon>Phocaeicola</taxon>
    </lineage>
</organism>